<dbReference type="Proteomes" id="UP000330807">
    <property type="component" value="Unassembled WGS sequence"/>
</dbReference>
<proteinExistence type="predicted"/>
<evidence type="ECO:0000313" key="2">
    <source>
        <dbReference type="Proteomes" id="UP000330807"/>
    </source>
</evidence>
<dbReference type="RefSeq" id="WP_156064299.1">
    <property type="nucleotide sequence ID" value="NZ_CABWIH010000098.1"/>
</dbReference>
<dbReference type="AlphaFoldDB" id="A0A5K1JGT5"/>
<gene>
    <name evidence="1" type="ORF">LMKDKBCB_02336</name>
</gene>
<dbReference type="EMBL" id="CABWIH010000098">
    <property type="protein sequence ID" value="VWM03918.1"/>
    <property type="molecule type" value="Genomic_DNA"/>
</dbReference>
<sequence>MRIGNYEFLKSNQWCYQMYKVAPDGWDGKSKTKKSPIDGRSLVAIECYPNKLETAIKRCIEFNERDSVDTCDAAEFLAKVEQLHDSMRSMAREIASAK</sequence>
<name>A0A5K1JGT5_9ACTN</name>
<protein>
    <submittedName>
        <fullName evidence="1">Uncharacterized protein</fullName>
    </submittedName>
</protein>
<organism evidence="1 2">
    <name type="scientific">Collinsella aerofaciens</name>
    <dbReference type="NCBI Taxonomy" id="74426"/>
    <lineage>
        <taxon>Bacteria</taxon>
        <taxon>Bacillati</taxon>
        <taxon>Actinomycetota</taxon>
        <taxon>Coriobacteriia</taxon>
        <taxon>Coriobacteriales</taxon>
        <taxon>Coriobacteriaceae</taxon>
        <taxon>Collinsella</taxon>
    </lineage>
</organism>
<evidence type="ECO:0000313" key="1">
    <source>
        <dbReference type="EMBL" id="VWM03918.1"/>
    </source>
</evidence>
<reference evidence="1 2" key="1">
    <citation type="submission" date="2019-10" db="EMBL/GenBank/DDBJ databases">
        <authorList>
            <person name="Wolf R A."/>
        </authorList>
    </citation>
    <scope>NUCLEOTIDE SEQUENCE [LARGE SCALE GENOMIC DNA]</scope>
    <source>
        <strain evidence="1">Collinsella_aerofaciens_AK_138A</strain>
    </source>
</reference>
<accession>A0A5K1JGT5</accession>